<evidence type="ECO:0008006" key="4">
    <source>
        <dbReference type="Google" id="ProtNLM"/>
    </source>
</evidence>
<evidence type="ECO:0000313" key="2">
    <source>
        <dbReference type="EMBL" id="OJX57315.1"/>
    </source>
</evidence>
<sequence length="193" mass="20350">MKSIKNLLAGAALTLAMFAVTQSDVRAADNSEVPLHPVRTTMVVSNGANVKIDADAGDVRVVTWMFDKVAIESRGGEYTLERTTTQDGNTILFHAKQIDPSKPLDGKGITHTLYVPASTHLEIFSGNGNVFVNGVYGDVKVAADQGETTLEHVSAITEVISNSDMVRSGAGSALAVPAHQQVALDLPGTSFAE</sequence>
<comment type="caution">
    <text evidence="2">The sequence shown here is derived from an EMBL/GenBank/DDBJ whole genome shotgun (WGS) entry which is preliminary data.</text>
</comment>
<name>A0A1M3KY56_9BACT</name>
<proteinExistence type="predicted"/>
<gene>
    <name evidence="2" type="ORF">BGO89_12605</name>
</gene>
<accession>A0A1M3KY56</accession>
<dbReference type="STRING" id="1895771.BGO89_12605"/>
<organism evidence="2 3">
    <name type="scientific">Candidatus Kapaibacterium thiocyanatum</name>
    <dbReference type="NCBI Taxonomy" id="1895771"/>
    <lineage>
        <taxon>Bacteria</taxon>
        <taxon>Pseudomonadati</taxon>
        <taxon>Candidatus Kapaibacteriota</taxon>
        <taxon>Candidatus Kapaibacteriia</taxon>
        <taxon>Candidatus Kapaibacteriales</taxon>
        <taxon>Candidatus Kapaibacteriaceae</taxon>
        <taxon>Candidatus Kapaibacterium</taxon>
    </lineage>
</organism>
<feature type="chain" id="PRO_5013222743" description="Auto-transporter adhesin head GIN domain-containing protein" evidence="1">
    <location>
        <begin position="28"/>
        <end position="193"/>
    </location>
</feature>
<feature type="signal peptide" evidence="1">
    <location>
        <begin position="1"/>
        <end position="27"/>
    </location>
</feature>
<protein>
    <recommendedName>
        <fullName evidence="4">Auto-transporter adhesin head GIN domain-containing protein</fullName>
    </recommendedName>
</protein>
<dbReference type="Proteomes" id="UP000184233">
    <property type="component" value="Unassembled WGS sequence"/>
</dbReference>
<dbReference type="AlphaFoldDB" id="A0A1M3KY56"/>
<dbReference type="EMBL" id="MKVH01000024">
    <property type="protein sequence ID" value="OJX57315.1"/>
    <property type="molecule type" value="Genomic_DNA"/>
</dbReference>
<reference evidence="2 3" key="1">
    <citation type="submission" date="2016-09" db="EMBL/GenBank/DDBJ databases">
        <title>Genome-resolved meta-omics ties microbial dynamics to process performance in biotechnology for thiocyanate degradation.</title>
        <authorList>
            <person name="Kantor R.S."/>
            <person name="Huddy R.J."/>
            <person name="Iyer R."/>
            <person name="Thomas B.C."/>
            <person name="Brown C.T."/>
            <person name="Anantharaman K."/>
            <person name="Tringe S."/>
            <person name="Hettich R.L."/>
            <person name="Harrison S.T."/>
            <person name="Banfield J.F."/>
        </authorList>
    </citation>
    <scope>NUCLEOTIDE SEQUENCE [LARGE SCALE GENOMIC DNA]</scope>
    <source>
        <strain evidence="2">59-99</strain>
    </source>
</reference>
<keyword evidence="1" id="KW-0732">Signal</keyword>
<evidence type="ECO:0000313" key="3">
    <source>
        <dbReference type="Proteomes" id="UP000184233"/>
    </source>
</evidence>
<evidence type="ECO:0000256" key="1">
    <source>
        <dbReference type="SAM" id="SignalP"/>
    </source>
</evidence>